<keyword evidence="6 9" id="KW-0812">Transmembrane</keyword>
<evidence type="ECO:0000256" key="6">
    <source>
        <dbReference type="ARBA" id="ARBA00022692"/>
    </source>
</evidence>
<keyword evidence="5 10" id="KW-0808">Transferase</keyword>
<dbReference type="PANTHER" id="PTHR12726">
    <property type="entry name" value="CERAMIDE GLUCOSYLTRANSFERASE"/>
    <property type="match status" value="1"/>
</dbReference>
<evidence type="ECO:0000313" key="11">
    <source>
        <dbReference type="Proteomes" id="UP000256900"/>
    </source>
</evidence>
<keyword evidence="4" id="KW-0328">Glycosyltransferase</keyword>
<comment type="pathway">
    <text evidence="2">Lipid metabolism; sphingolipid metabolism.</text>
</comment>
<dbReference type="SUPFAM" id="SSF53448">
    <property type="entry name" value="Nucleotide-diphospho-sugar transferases"/>
    <property type="match status" value="1"/>
</dbReference>
<organism evidence="10 11">
    <name type="scientific">Methylovirgula ligni</name>
    <dbReference type="NCBI Taxonomy" id="569860"/>
    <lineage>
        <taxon>Bacteria</taxon>
        <taxon>Pseudomonadati</taxon>
        <taxon>Pseudomonadota</taxon>
        <taxon>Alphaproteobacteria</taxon>
        <taxon>Hyphomicrobiales</taxon>
        <taxon>Beijerinckiaceae</taxon>
        <taxon>Methylovirgula</taxon>
    </lineage>
</organism>
<dbReference type="Gene3D" id="3.90.550.10">
    <property type="entry name" value="Spore Coat Polysaccharide Biosynthesis Protein SpsA, Chain A"/>
    <property type="match status" value="1"/>
</dbReference>
<evidence type="ECO:0000256" key="7">
    <source>
        <dbReference type="ARBA" id="ARBA00022989"/>
    </source>
</evidence>
<keyword evidence="8 9" id="KW-0472">Membrane</keyword>
<dbReference type="InterPro" id="IPR029044">
    <property type="entry name" value="Nucleotide-diphossugar_trans"/>
</dbReference>
<keyword evidence="7 9" id="KW-1133">Transmembrane helix</keyword>
<evidence type="ECO:0000256" key="5">
    <source>
        <dbReference type="ARBA" id="ARBA00022679"/>
    </source>
</evidence>
<comment type="subcellular location">
    <subcellularLocation>
        <location evidence="1">Membrane</location>
        <topology evidence="1">Multi-pass membrane protein</topology>
    </subcellularLocation>
</comment>
<feature type="transmembrane region" description="Helical" evidence="9">
    <location>
        <begin position="338"/>
        <end position="357"/>
    </location>
</feature>
<evidence type="ECO:0000256" key="4">
    <source>
        <dbReference type="ARBA" id="ARBA00022676"/>
    </source>
</evidence>
<dbReference type="AlphaFoldDB" id="A0A3D9Z0T4"/>
<dbReference type="GO" id="GO:0008120">
    <property type="term" value="F:ceramide glucosyltransferase activity"/>
    <property type="evidence" value="ECO:0007669"/>
    <property type="project" value="TreeGrafter"/>
</dbReference>
<dbReference type="GO" id="GO:0006679">
    <property type="term" value="P:glucosylceramide biosynthetic process"/>
    <property type="evidence" value="ECO:0007669"/>
    <property type="project" value="TreeGrafter"/>
</dbReference>
<dbReference type="OrthoDB" id="9814255at2"/>
<dbReference type="CDD" id="cd02520">
    <property type="entry name" value="Glucosylceramide_synthase"/>
    <property type="match status" value="1"/>
</dbReference>
<gene>
    <name evidence="10" type="ORF">DES32_1326</name>
</gene>
<feature type="transmembrane region" description="Helical" evidence="9">
    <location>
        <begin position="294"/>
        <end position="318"/>
    </location>
</feature>
<dbReference type="PANTHER" id="PTHR12726:SF0">
    <property type="entry name" value="CERAMIDE GLUCOSYLTRANSFERASE"/>
    <property type="match status" value="1"/>
</dbReference>
<reference evidence="10 11" key="1">
    <citation type="submission" date="2018-08" db="EMBL/GenBank/DDBJ databases">
        <title>Genomic Encyclopedia of Type Strains, Phase IV (KMG-IV): sequencing the most valuable type-strain genomes for metagenomic binning, comparative biology and taxonomic classification.</title>
        <authorList>
            <person name="Goeker M."/>
        </authorList>
    </citation>
    <scope>NUCLEOTIDE SEQUENCE [LARGE SCALE GENOMIC DNA]</scope>
    <source>
        <strain evidence="10 11">BW863</strain>
    </source>
</reference>
<dbReference type="InterPro" id="IPR025993">
    <property type="entry name" value="Ceramide_glucosylTrfase"/>
</dbReference>
<sequence length="377" mass="41640">MTLAWALALICLVLVVLNLISDGIAIRNSKPRATPLPPAPDSPGVSIVRPCCGIDNFCEETLGSSFKLDYPSYEVIFCVARSNDPVIPVLQKLIAANPAVPATLIIGDERISANPKLNNCVRGWEAARHEWVILADSNVLMPRDYIQRLLAAWQPTTGLVCSMPQGSHPQNLWAELEIAFLNTYQARWQYAADGVGTGFAQGKNMLWRRDILDDAGGIRALAAEIAEDAASTKVVRAAGLEINLVDSPFPQPLGKRTLGDVWSRQIRWARMRRKTFPLHFFPELLSGSATPAIIGAYAAGLFGVTPLAGAALVLAILYSGETALALSNRWHFSWRLPFLFLLRDLMLPVVYFDAWLVNDFVWRGTEMTMREKERPST</sequence>
<comment type="pathway">
    <text evidence="3">Sphingolipid metabolism.</text>
</comment>
<keyword evidence="11" id="KW-1185">Reference proteome</keyword>
<proteinExistence type="predicted"/>
<dbReference type="Pfam" id="PF13506">
    <property type="entry name" value="Glyco_transf_21"/>
    <property type="match status" value="1"/>
</dbReference>
<protein>
    <submittedName>
        <fullName evidence="10">Ceramide glucosyltransferase</fullName>
    </submittedName>
</protein>
<name>A0A3D9Z0T4_9HYPH</name>
<dbReference type="GO" id="GO:0016020">
    <property type="term" value="C:membrane"/>
    <property type="evidence" value="ECO:0007669"/>
    <property type="project" value="UniProtKB-SubCell"/>
</dbReference>
<evidence type="ECO:0000313" key="10">
    <source>
        <dbReference type="EMBL" id="REF87698.1"/>
    </source>
</evidence>
<evidence type="ECO:0000256" key="3">
    <source>
        <dbReference type="ARBA" id="ARBA00004991"/>
    </source>
</evidence>
<evidence type="ECO:0000256" key="8">
    <source>
        <dbReference type="ARBA" id="ARBA00023136"/>
    </source>
</evidence>
<evidence type="ECO:0000256" key="1">
    <source>
        <dbReference type="ARBA" id="ARBA00004141"/>
    </source>
</evidence>
<comment type="caution">
    <text evidence="10">The sequence shown here is derived from an EMBL/GenBank/DDBJ whole genome shotgun (WGS) entry which is preliminary data.</text>
</comment>
<evidence type="ECO:0000256" key="2">
    <source>
        <dbReference type="ARBA" id="ARBA00004760"/>
    </source>
</evidence>
<dbReference type="RefSeq" id="WP_115835870.1">
    <property type="nucleotide sequence ID" value="NZ_CP025086.1"/>
</dbReference>
<accession>A0A3D9Z0T4</accession>
<evidence type="ECO:0000256" key="9">
    <source>
        <dbReference type="SAM" id="Phobius"/>
    </source>
</evidence>
<dbReference type="Proteomes" id="UP000256900">
    <property type="component" value="Unassembled WGS sequence"/>
</dbReference>
<dbReference type="EMBL" id="QUMO01000002">
    <property type="protein sequence ID" value="REF87698.1"/>
    <property type="molecule type" value="Genomic_DNA"/>
</dbReference>